<dbReference type="PANTHER" id="PTHR40763">
    <property type="entry name" value="MEMBRANE PROTEIN-RELATED"/>
    <property type="match status" value="1"/>
</dbReference>
<feature type="domain" description="DUF1707" evidence="1">
    <location>
        <begin position="9"/>
        <end position="54"/>
    </location>
</feature>
<organism evidence="3 4">
    <name type="scientific">Amycolatopsis cihanbeyliensis</name>
    <dbReference type="NCBI Taxonomy" id="1128664"/>
    <lineage>
        <taxon>Bacteria</taxon>
        <taxon>Bacillati</taxon>
        <taxon>Actinomycetota</taxon>
        <taxon>Actinomycetes</taxon>
        <taxon>Pseudonocardiales</taxon>
        <taxon>Pseudonocardiaceae</taxon>
        <taxon>Amycolatopsis</taxon>
    </lineage>
</organism>
<proteinExistence type="predicted"/>
<dbReference type="Proteomes" id="UP000320876">
    <property type="component" value="Unassembled WGS sequence"/>
</dbReference>
<feature type="domain" description="Cell wall-active antibiotics response LiaF-like C-terminal" evidence="2">
    <location>
        <begin position="90"/>
        <end position="147"/>
    </location>
</feature>
<evidence type="ECO:0000259" key="1">
    <source>
        <dbReference type="Pfam" id="PF08044"/>
    </source>
</evidence>
<accession>A0A542CU03</accession>
<dbReference type="EMBL" id="VFML01000002">
    <property type="protein sequence ID" value="TQI94298.1"/>
    <property type="molecule type" value="Genomic_DNA"/>
</dbReference>
<comment type="caution">
    <text evidence="3">The sequence shown here is derived from an EMBL/GenBank/DDBJ whole genome shotgun (WGS) entry which is preliminary data.</text>
</comment>
<sequence length="175" mass="19050">MLDELQARKEAAQARLEQAVGEGRLTLDEYTDRVAQVWAATSTGMIDSALSDLPAPLVRPEPAATRMSIDVIFDDVKRSGRFALSSGDRVTGFFGDVKLDLRQAVLTEQVLKLNVSSVFGDVRVTVPEGIEVEVTSFTLLGDRDIQTTSERVPGSPRLLLKANTIFGDIRVRSGS</sequence>
<name>A0A542CU03_AMYCI</name>
<dbReference type="InterPro" id="IPR024425">
    <property type="entry name" value="LiaF-like_C"/>
</dbReference>
<dbReference type="OrthoDB" id="4772576at2"/>
<evidence type="ECO:0000313" key="4">
    <source>
        <dbReference type="Proteomes" id="UP000320876"/>
    </source>
</evidence>
<dbReference type="AlphaFoldDB" id="A0A542CU03"/>
<reference evidence="3 4" key="1">
    <citation type="submission" date="2019-06" db="EMBL/GenBank/DDBJ databases">
        <title>Sequencing the genomes of 1000 actinobacteria strains.</title>
        <authorList>
            <person name="Klenk H.-P."/>
        </authorList>
    </citation>
    <scope>NUCLEOTIDE SEQUENCE [LARGE SCALE GENOMIC DNA]</scope>
    <source>
        <strain evidence="3 4">DSM 45679</strain>
    </source>
</reference>
<dbReference type="InterPro" id="IPR012551">
    <property type="entry name" value="DUF1707_SHOCT-like"/>
</dbReference>
<dbReference type="Pfam" id="PF09922">
    <property type="entry name" value="LiaF-like_C"/>
    <property type="match status" value="1"/>
</dbReference>
<dbReference type="PANTHER" id="PTHR40763:SF5">
    <property type="entry name" value="MEMBRANE PROTEIN"/>
    <property type="match status" value="1"/>
</dbReference>
<evidence type="ECO:0000259" key="2">
    <source>
        <dbReference type="Pfam" id="PF09922"/>
    </source>
</evidence>
<keyword evidence="4" id="KW-1185">Reference proteome</keyword>
<gene>
    <name evidence="3" type="ORF">FB471_6461</name>
</gene>
<protein>
    <submittedName>
        <fullName evidence="3">Cell wall-active antibiotic response 4TMS protein YvqF</fullName>
    </submittedName>
</protein>
<dbReference type="RefSeq" id="WP_142003543.1">
    <property type="nucleotide sequence ID" value="NZ_VFML01000002.1"/>
</dbReference>
<dbReference type="Pfam" id="PF08044">
    <property type="entry name" value="DUF1707"/>
    <property type="match status" value="1"/>
</dbReference>
<evidence type="ECO:0000313" key="3">
    <source>
        <dbReference type="EMBL" id="TQI94298.1"/>
    </source>
</evidence>